<evidence type="ECO:0000256" key="1">
    <source>
        <dbReference type="SAM" id="MobiDB-lite"/>
    </source>
</evidence>
<accession>A0AA39SQH8</accession>
<organism evidence="2 3">
    <name type="scientific">Acer saccharum</name>
    <name type="common">Sugar maple</name>
    <dbReference type="NCBI Taxonomy" id="4024"/>
    <lineage>
        <taxon>Eukaryota</taxon>
        <taxon>Viridiplantae</taxon>
        <taxon>Streptophyta</taxon>
        <taxon>Embryophyta</taxon>
        <taxon>Tracheophyta</taxon>
        <taxon>Spermatophyta</taxon>
        <taxon>Magnoliopsida</taxon>
        <taxon>eudicotyledons</taxon>
        <taxon>Gunneridae</taxon>
        <taxon>Pentapetalae</taxon>
        <taxon>rosids</taxon>
        <taxon>malvids</taxon>
        <taxon>Sapindales</taxon>
        <taxon>Sapindaceae</taxon>
        <taxon>Hippocastanoideae</taxon>
        <taxon>Acereae</taxon>
        <taxon>Acer</taxon>
    </lineage>
</organism>
<protein>
    <recommendedName>
        <fullName evidence="4">Retrotransposon Copia-like N-terminal domain-containing protein</fullName>
    </recommendedName>
</protein>
<dbReference type="PANTHER" id="PTHR47481:SF31">
    <property type="entry name" value="OS01G0873500 PROTEIN"/>
    <property type="match status" value="1"/>
</dbReference>
<proteinExistence type="predicted"/>
<sequence>MASETSPLIPKLPKVIIKLDRTNYLLWKSQLLPIFYGSDTIGMIDGTISAPSETIVVDSKTICNPAYSKWKKNDQLLLSWLHTTMTPAVFAQVINYKTAHSTWEALSRAYTSQTNARYYQIKHDLSTIRKGSSSITEYMDRIRLLSDELSLIQQPMSDREIIGCVLDGLDLDYDVVVNTVHTMSTPPSFEELYSMLLNREKRLEVYHNPSSTQSTAALFTTSNRAANRGNGRDNGRGRGNFRGRGNGRGYGRRNSHSYNQSPKTSQDSLIKCQICNKPGHGALTCRHRANYSYQPDDVPTAFSAMSLQSSYDPTWFPDTGATHHMTADDSAFINRQDYHGPDQVTVANGKTLPISSTGPLKSSNSDMSWLKPAEPNHASSSSSLLLPNFTSTKKANTTPEIAPQPITIESQASPQINQNPTLPTVPICTQSSPNPTITNTSSQPLDNSAPPQPIIPLTDTQLVHPMVTRSRDGTRKPLVPYTGLSTRHPLPTCLHTVIQNLDVEPTCYTEASKFPHWQTAMLDEFNALLKQHAKAQAPTSTQTFLPINQSLLHPVEPLHQKPSIVSTHPMITRSKTAYTHPKAYTIIHPASALFLTEKEPTSISAALKDSRWVAAMQAEYQALTSNNSWSLVPYSNDMHVEVCSMVVNAGTDIAIKEKKGCGRGNSKASSSHGMKTRNSKGRGSEVRYKEDAGQCLKKTRLVEEEVAKVLAIGSAIGFDFIDGEEEVMEEIARREQEDNARFEELLMV</sequence>
<gene>
    <name evidence="2" type="ORF">LWI29_002330</name>
</gene>
<dbReference type="PANTHER" id="PTHR47481">
    <property type="match status" value="1"/>
</dbReference>
<feature type="region of interest" description="Disordered" evidence="1">
    <location>
        <begin position="345"/>
        <end position="366"/>
    </location>
</feature>
<feature type="region of interest" description="Disordered" evidence="1">
    <location>
        <begin position="659"/>
        <end position="688"/>
    </location>
</feature>
<feature type="compositionally biased region" description="Gly residues" evidence="1">
    <location>
        <begin position="237"/>
        <end position="249"/>
    </location>
</feature>
<reference evidence="2" key="2">
    <citation type="submission" date="2023-06" db="EMBL/GenBank/DDBJ databases">
        <authorList>
            <person name="Swenson N.G."/>
            <person name="Wegrzyn J.L."/>
            <person name="Mcevoy S.L."/>
        </authorList>
    </citation>
    <scope>NUCLEOTIDE SEQUENCE</scope>
    <source>
        <strain evidence="2">NS2018</strain>
        <tissue evidence="2">Leaf</tissue>
    </source>
</reference>
<feature type="compositionally biased region" description="Polar residues" evidence="1">
    <location>
        <begin position="256"/>
        <end position="265"/>
    </location>
</feature>
<dbReference type="EMBL" id="JAUESC010000004">
    <property type="protein sequence ID" value="KAK0594978.1"/>
    <property type="molecule type" value="Genomic_DNA"/>
</dbReference>
<evidence type="ECO:0008006" key="4">
    <source>
        <dbReference type="Google" id="ProtNLM"/>
    </source>
</evidence>
<dbReference type="Proteomes" id="UP001168877">
    <property type="component" value="Unassembled WGS sequence"/>
</dbReference>
<comment type="caution">
    <text evidence="2">The sequence shown here is derived from an EMBL/GenBank/DDBJ whole genome shotgun (WGS) entry which is preliminary data.</text>
</comment>
<dbReference type="Pfam" id="PF14223">
    <property type="entry name" value="Retrotran_gag_2"/>
    <property type="match status" value="1"/>
</dbReference>
<name>A0AA39SQH8_ACESA</name>
<keyword evidence="3" id="KW-1185">Reference proteome</keyword>
<feature type="region of interest" description="Disordered" evidence="1">
    <location>
        <begin position="224"/>
        <end position="265"/>
    </location>
</feature>
<evidence type="ECO:0000313" key="2">
    <source>
        <dbReference type="EMBL" id="KAK0594978.1"/>
    </source>
</evidence>
<evidence type="ECO:0000313" key="3">
    <source>
        <dbReference type="Proteomes" id="UP001168877"/>
    </source>
</evidence>
<reference evidence="2" key="1">
    <citation type="journal article" date="2022" name="Plant J.">
        <title>Strategies of tolerance reflected in two North American maple genomes.</title>
        <authorList>
            <person name="McEvoy S.L."/>
            <person name="Sezen U.U."/>
            <person name="Trouern-Trend A."/>
            <person name="McMahon S.M."/>
            <person name="Schaberg P.G."/>
            <person name="Yang J."/>
            <person name="Wegrzyn J.L."/>
            <person name="Swenson N.G."/>
        </authorList>
    </citation>
    <scope>NUCLEOTIDE SEQUENCE</scope>
    <source>
        <strain evidence="2">NS2018</strain>
    </source>
</reference>
<dbReference type="AlphaFoldDB" id="A0AA39SQH8"/>